<evidence type="ECO:0000256" key="1">
    <source>
        <dbReference type="SAM" id="MobiDB-lite"/>
    </source>
</evidence>
<gene>
    <name evidence="2" type="ORF">PG994_014007</name>
</gene>
<evidence type="ECO:0000313" key="3">
    <source>
        <dbReference type="Proteomes" id="UP001480595"/>
    </source>
</evidence>
<feature type="region of interest" description="Disordered" evidence="1">
    <location>
        <begin position="112"/>
        <end position="163"/>
    </location>
</feature>
<dbReference type="RefSeq" id="XP_066708545.1">
    <property type="nucleotide sequence ID" value="XM_066865416.1"/>
</dbReference>
<name>A0ABR1T4U4_9PEZI</name>
<evidence type="ECO:0000313" key="2">
    <source>
        <dbReference type="EMBL" id="KAK8041000.1"/>
    </source>
</evidence>
<organism evidence="2 3">
    <name type="scientific">Apiospora phragmitis</name>
    <dbReference type="NCBI Taxonomy" id="2905665"/>
    <lineage>
        <taxon>Eukaryota</taxon>
        <taxon>Fungi</taxon>
        <taxon>Dikarya</taxon>
        <taxon>Ascomycota</taxon>
        <taxon>Pezizomycotina</taxon>
        <taxon>Sordariomycetes</taxon>
        <taxon>Xylariomycetidae</taxon>
        <taxon>Amphisphaeriales</taxon>
        <taxon>Apiosporaceae</taxon>
        <taxon>Apiospora</taxon>
    </lineage>
</organism>
<proteinExistence type="predicted"/>
<accession>A0ABR1T4U4</accession>
<sequence>MTALIGARQASTCIMAQSGFGAALHSYPEGGAPARQEQDSTSRMTNLYHKIGQLDPEKRRPLTLIHILVKAAVRDPVIALDLDIAIQGQYLPAPDSGLPMVATQVHPPLNPLRTYRSNTAGPSLAASRDPVPPAPFGTGQKRAAVNQPSLSQPPPRRPREKPANYDRLLKITEHDLGWLENLEKAMERHRSYANRLHVLTVMRNILTSCYVTQPSRVGTYVRHGFMYDEHFARAVQAMTPGQRRKVRGRGRR</sequence>
<dbReference type="EMBL" id="JAQQWL010000015">
    <property type="protein sequence ID" value="KAK8041000.1"/>
    <property type="molecule type" value="Genomic_DNA"/>
</dbReference>
<dbReference type="GeneID" id="92098479"/>
<dbReference type="Proteomes" id="UP001480595">
    <property type="component" value="Unassembled WGS sequence"/>
</dbReference>
<reference evidence="2 3" key="1">
    <citation type="submission" date="2023-01" db="EMBL/GenBank/DDBJ databases">
        <title>Analysis of 21 Apiospora genomes using comparative genomics revels a genus with tremendous synthesis potential of carbohydrate active enzymes and secondary metabolites.</title>
        <authorList>
            <person name="Sorensen T."/>
        </authorList>
    </citation>
    <scope>NUCLEOTIDE SEQUENCE [LARGE SCALE GENOMIC DNA]</scope>
    <source>
        <strain evidence="2 3">CBS 135458</strain>
    </source>
</reference>
<comment type="caution">
    <text evidence="2">The sequence shown here is derived from an EMBL/GenBank/DDBJ whole genome shotgun (WGS) entry which is preliminary data.</text>
</comment>
<protein>
    <submittedName>
        <fullName evidence="2">Uncharacterized protein</fullName>
    </submittedName>
</protein>
<keyword evidence="3" id="KW-1185">Reference proteome</keyword>